<dbReference type="InterPro" id="IPR000782">
    <property type="entry name" value="FAS1_domain"/>
</dbReference>
<dbReference type="AlphaFoldDB" id="A0A238VTS6"/>
<dbReference type="GO" id="GO:0005615">
    <property type="term" value="C:extracellular space"/>
    <property type="evidence" value="ECO:0007669"/>
    <property type="project" value="TreeGrafter"/>
</dbReference>
<name>A0A238VTS6_9FLAO</name>
<dbReference type="OrthoDB" id="9800666at2"/>
<dbReference type="PANTHER" id="PTHR10900">
    <property type="entry name" value="PERIOSTIN-RELATED"/>
    <property type="match status" value="1"/>
</dbReference>
<evidence type="ECO:0000313" key="2">
    <source>
        <dbReference type="EMBL" id="SNR37557.1"/>
    </source>
</evidence>
<organism evidence="2 3">
    <name type="scientific">Lutibacter flavus</name>
    <dbReference type="NCBI Taxonomy" id="691689"/>
    <lineage>
        <taxon>Bacteria</taxon>
        <taxon>Pseudomonadati</taxon>
        <taxon>Bacteroidota</taxon>
        <taxon>Flavobacteriia</taxon>
        <taxon>Flavobacteriales</taxon>
        <taxon>Flavobacteriaceae</taxon>
        <taxon>Lutibacter</taxon>
    </lineage>
</organism>
<dbReference type="Proteomes" id="UP000198412">
    <property type="component" value="Unassembled WGS sequence"/>
</dbReference>
<evidence type="ECO:0000259" key="1">
    <source>
        <dbReference type="PROSITE" id="PS50213"/>
    </source>
</evidence>
<evidence type="ECO:0000313" key="3">
    <source>
        <dbReference type="Proteomes" id="UP000198412"/>
    </source>
</evidence>
<dbReference type="SMART" id="SM00554">
    <property type="entry name" value="FAS1"/>
    <property type="match status" value="1"/>
</dbReference>
<feature type="domain" description="FAS1" evidence="1">
    <location>
        <begin position="1"/>
        <end position="114"/>
    </location>
</feature>
<gene>
    <name evidence="2" type="ORF">SAMN04488111_1015</name>
</gene>
<reference evidence="3" key="1">
    <citation type="submission" date="2017-06" db="EMBL/GenBank/DDBJ databases">
        <authorList>
            <person name="Varghese N."/>
            <person name="Submissions S."/>
        </authorList>
    </citation>
    <scope>NUCLEOTIDE SEQUENCE [LARGE SCALE GENOMIC DNA]</scope>
    <source>
        <strain evidence="3">DSM 27993</strain>
    </source>
</reference>
<dbReference type="RefSeq" id="WP_141107273.1">
    <property type="nucleotide sequence ID" value="NZ_FZNX01000001.1"/>
</dbReference>
<accession>A0A238VTS6</accession>
<keyword evidence="3" id="KW-1185">Reference proteome</keyword>
<dbReference type="SUPFAM" id="SSF82153">
    <property type="entry name" value="FAS1 domain"/>
    <property type="match status" value="1"/>
</dbReference>
<dbReference type="InterPro" id="IPR036378">
    <property type="entry name" value="FAS1_dom_sf"/>
</dbReference>
<dbReference type="InterPro" id="IPR050904">
    <property type="entry name" value="Adhesion/Biosynth-related"/>
</dbReference>
<dbReference type="Gene3D" id="2.30.180.10">
    <property type="entry name" value="FAS1 domain"/>
    <property type="match status" value="1"/>
</dbReference>
<proteinExistence type="predicted"/>
<protein>
    <submittedName>
        <fullName evidence="2">Fasciclin domain-containing protein</fullName>
    </submittedName>
</protein>
<dbReference type="PANTHER" id="PTHR10900:SF77">
    <property type="entry name" value="FI19380P1"/>
    <property type="match status" value="1"/>
</dbReference>
<dbReference type="EMBL" id="FZNX01000001">
    <property type="protein sequence ID" value="SNR37557.1"/>
    <property type="molecule type" value="Genomic_DNA"/>
</dbReference>
<feature type="non-terminal residue" evidence="2">
    <location>
        <position position="1"/>
    </location>
</feature>
<dbReference type="Pfam" id="PF02469">
    <property type="entry name" value="Fasciclin"/>
    <property type="match status" value="1"/>
</dbReference>
<dbReference type="PROSITE" id="PS50213">
    <property type="entry name" value="FAS1"/>
    <property type="match status" value="1"/>
</dbReference>
<sequence>VLSTANGSDPAPFTVFAPTNDAFGDLLTELNVAVLDDIDEATLTATLNHHVVGGANVVAAQLSDNMTITTLGGDITANVSGGASLTDANGRVSSIIAVDVQTANGVIHVIDKVVLPNLN</sequence>